<accession>A0A9P3FZH0</accession>
<reference evidence="5 6" key="1">
    <citation type="submission" date="2021-08" db="EMBL/GenBank/DDBJ databases">
        <title>Draft Genome Sequence of Phanerochaete sordida strain YK-624.</title>
        <authorList>
            <person name="Mori T."/>
            <person name="Dohra H."/>
            <person name="Suzuki T."/>
            <person name="Kawagishi H."/>
            <person name="Hirai H."/>
        </authorList>
    </citation>
    <scope>NUCLEOTIDE SEQUENCE [LARGE SCALE GENOMIC DNA]</scope>
    <source>
        <strain evidence="5 6">YK-624</strain>
    </source>
</reference>
<comment type="similarity">
    <text evidence="1 3">Belongs to the type-B carboxylesterase/lipase family.</text>
</comment>
<dbReference type="InterPro" id="IPR002018">
    <property type="entry name" value="CarbesteraseB"/>
</dbReference>
<dbReference type="InterPro" id="IPR019826">
    <property type="entry name" value="Carboxylesterase_B_AS"/>
</dbReference>
<gene>
    <name evidence="5" type="ORF">PsYK624_015400</name>
</gene>
<comment type="caution">
    <text evidence="5">The sequence shown here is derived from an EMBL/GenBank/DDBJ whole genome shotgun (WGS) entry which is preliminary data.</text>
</comment>
<evidence type="ECO:0000313" key="6">
    <source>
        <dbReference type="Proteomes" id="UP000703269"/>
    </source>
</evidence>
<dbReference type="Proteomes" id="UP000703269">
    <property type="component" value="Unassembled WGS sequence"/>
</dbReference>
<evidence type="ECO:0000256" key="2">
    <source>
        <dbReference type="ARBA" id="ARBA00022801"/>
    </source>
</evidence>
<dbReference type="EC" id="3.1.1.-" evidence="3"/>
<dbReference type="AlphaFoldDB" id="A0A9P3FZH0"/>
<dbReference type="InterPro" id="IPR029058">
    <property type="entry name" value="AB_hydrolase_fold"/>
</dbReference>
<dbReference type="GO" id="GO:0016787">
    <property type="term" value="F:hydrolase activity"/>
    <property type="evidence" value="ECO:0007669"/>
    <property type="project" value="UniProtKB-KW"/>
</dbReference>
<dbReference type="Pfam" id="PF00135">
    <property type="entry name" value="COesterase"/>
    <property type="match status" value="1"/>
</dbReference>
<evidence type="ECO:0000259" key="4">
    <source>
        <dbReference type="Pfam" id="PF00135"/>
    </source>
</evidence>
<protein>
    <recommendedName>
        <fullName evidence="3">Carboxylic ester hydrolase</fullName>
        <ecNumber evidence="3">3.1.1.-</ecNumber>
    </recommendedName>
</protein>
<feature type="domain" description="Carboxylesterase type B" evidence="4">
    <location>
        <begin position="18"/>
        <end position="464"/>
    </location>
</feature>
<sequence length="527" mass="58252">MARVHLQEELLKTAVPVTVETRFGFVRGGRAGNGAAAFLEVPYALPPRRFQDPEPLPTDYQYEDKDYIHEASYCVQPRNDGQAVGVPFEDKVGLGQPTENPLFVNIVAPPSFPAQCNFPVKVYIHGGFLQFGSPHGLSGQAQYIAAERSEVWVNIGYRLSAFGFLACDEPKISGNFGFKDQWLAMQWIKENISAFGGDPADIQLYGLSAGAHSVHQLLHHVSRLPEGQVSPFRSAVLQSNAIIMPPKDPAGLRPQFHALCRAVGLDPAAPDALSKLSDPTHISASAIVRAIETDATGPEYGTFRGCLDGEWFATTPSPMEWQRSGQLAHALKTRGVRSIVVGDLTEEWYLYSIAHGEIHSVEEVKSNLERYYPADFVGAVMKMWDPVPEGSSANYMRLFGEIAATAQVHCPVRILARDLINAGFPVLRYEIAWTPEQVRQSHGYVTHATDRCLWAFRLPVLEGDQVAVARAWLNVVAREVDELEAHGGAKHAAGQILALTKDKQIEWQDDKLWDLHMRMLSALPGER</sequence>
<evidence type="ECO:0000313" key="5">
    <source>
        <dbReference type="EMBL" id="GJE85461.1"/>
    </source>
</evidence>
<proteinExistence type="inferred from homology"/>
<evidence type="ECO:0000256" key="3">
    <source>
        <dbReference type="RuleBase" id="RU361235"/>
    </source>
</evidence>
<dbReference type="PANTHER" id="PTHR43142">
    <property type="entry name" value="CARBOXYLIC ESTER HYDROLASE"/>
    <property type="match status" value="1"/>
</dbReference>
<name>A0A9P3FZH0_9APHY</name>
<evidence type="ECO:0000256" key="1">
    <source>
        <dbReference type="ARBA" id="ARBA00005964"/>
    </source>
</evidence>
<keyword evidence="6" id="KW-1185">Reference proteome</keyword>
<keyword evidence="2 3" id="KW-0378">Hydrolase</keyword>
<dbReference type="PANTHER" id="PTHR43142:SF1">
    <property type="entry name" value="CARBOXYLIC ESTER HYDROLASE"/>
    <property type="match status" value="1"/>
</dbReference>
<dbReference type="OrthoDB" id="6846267at2759"/>
<dbReference type="Gene3D" id="3.40.50.1820">
    <property type="entry name" value="alpha/beta hydrolase"/>
    <property type="match status" value="1"/>
</dbReference>
<dbReference type="PROSITE" id="PS00122">
    <property type="entry name" value="CARBOXYLESTERASE_B_1"/>
    <property type="match status" value="1"/>
</dbReference>
<dbReference type="EMBL" id="BPQB01000002">
    <property type="protein sequence ID" value="GJE85461.1"/>
    <property type="molecule type" value="Genomic_DNA"/>
</dbReference>
<organism evidence="5 6">
    <name type="scientific">Phanerochaete sordida</name>
    <dbReference type="NCBI Taxonomy" id="48140"/>
    <lineage>
        <taxon>Eukaryota</taxon>
        <taxon>Fungi</taxon>
        <taxon>Dikarya</taxon>
        <taxon>Basidiomycota</taxon>
        <taxon>Agaricomycotina</taxon>
        <taxon>Agaricomycetes</taxon>
        <taxon>Polyporales</taxon>
        <taxon>Phanerochaetaceae</taxon>
        <taxon>Phanerochaete</taxon>
    </lineage>
</organism>
<dbReference type="SUPFAM" id="SSF53474">
    <property type="entry name" value="alpha/beta-Hydrolases"/>
    <property type="match status" value="1"/>
</dbReference>